<dbReference type="SUPFAM" id="SSF111038">
    <property type="entry name" value="YjbQ-like"/>
    <property type="match status" value="1"/>
</dbReference>
<dbReference type="PIRSF" id="PIRSF004681">
    <property type="entry name" value="UCP004681"/>
    <property type="match status" value="1"/>
</dbReference>
<evidence type="ECO:0008006" key="4">
    <source>
        <dbReference type="Google" id="ProtNLM"/>
    </source>
</evidence>
<dbReference type="InterPro" id="IPR035917">
    <property type="entry name" value="YjbQ-like_sf"/>
</dbReference>
<dbReference type="PANTHER" id="PTHR30615">
    <property type="entry name" value="UNCHARACTERIZED PROTEIN YJBQ-RELATED"/>
    <property type="match status" value="1"/>
</dbReference>
<evidence type="ECO:0000313" key="3">
    <source>
        <dbReference type="Proteomes" id="UP000000674"/>
    </source>
</evidence>
<dbReference type="HOGENOM" id="CLU_096980_1_2_2"/>
<dbReference type="STRING" id="349307.Mthe_1649"/>
<dbReference type="Gene3D" id="2.60.120.460">
    <property type="entry name" value="YjbQ-like"/>
    <property type="match status" value="1"/>
</dbReference>
<keyword evidence="3" id="KW-1185">Reference proteome</keyword>
<protein>
    <recommendedName>
        <fullName evidence="4">Secondary thiamine-phosphate synthase enzyme</fullName>
    </recommendedName>
</protein>
<organism evidence="2 3">
    <name type="scientific">Methanothrix thermoacetophila (strain DSM 6194 / JCM 14653 / NBRC 101360 / PT)</name>
    <name type="common">Methanosaeta thermophila</name>
    <dbReference type="NCBI Taxonomy" id="349307"/>
    <lineage>
        <taxon>Archaea</taxon>
        <taxon>Methanobacteriati</taxon>
        <taxon>Methanobacteriota</taxon>
        <taxon>Stenosarchaea group</taxon>
        <taxon>Methanomicrobia</taxon>
        <taxon>Methanotrichales</taxon>
        <taxon>Methanotrichaceae</taxon>
        <taxon>Methanothrix</taxon>
    </lineage>
</organism>
<dbReference type="InterPro" id="IPR001602">
    <property type="entry name" value="UPF0047_YjbQ-like"/>
</dbReference>
<reference evidence="2 3" key="1">
    <citation type="submission" date="2006-10" db="EMBL/GenBank/DDBJ databases">
        <title>Complete sequence of Methanosaeta thermophila PT.</title>
        <authorList>
            <consortium name="US DOE Joint Genome Institute"/>
            <person name="Copeland A."/>
            <person name="Lucas S."/>
            <person name="Lapidus A."/>
            <person name="Barry K."/>
            <person name="Detter J.C."/>
            <person name="Glavina del Rio T."/>
            <person name="Hammon N."/>
            <person name="Israni S."/>
            <person name="Pitluck S."/>
            <person name="Chain P."/>
            <person name="Malfatti S."/>
            <person name="Shin M."/>
            <person name="Vergez L."/>
            <person name="Schmutz J."/>
            <person name="Larimer F."/>
            <person name="Land M."/>
            <person name="Hauser L."/>
            <person name="Kyrpides N."/>
            <person name="Kim E."/>
            <person name="Smith K.S."/>
            <person name="Ingram-Smith C."/>
            <person name="Richardson P."/>
        </authorList>
    </citation>
    <scope>NUCLEOTIDE SEQUENCE [LARGE SCALE GENOMIC DNA]</scope>
    <source>
        <strain evidence="3">DSM 6194 / JCM 14653 / NBRC 101360 / PT</strain>
    </source>
</reference>
<gene>
    <name evidence="2" type="ordered locus">Mthe_1649</name>
</gene>
<dbReference type="Proteomes" id="UP000000674">
    <property type="component" value="Chromosome"/>
</dbReference>
<evidence type="ECO:0000313" key="2">
    <source>
        <dbReference type="EMBL" id="ABK15416.1"/>
    </source>
</evidence>
<sequence>MSHEHLAEALKPLCLKIIMIETRYIEFDTKGDADMVDITQMVVSAVRKSGMTDGIVVVFVPGATGAVTTIEYEPGLVADMRRALNRIAPEYEEYEHNRRWGDNNGHSHIRASLLGPSITVPLVNGELALGRWQQIVFLDMDNRPRRRRLVLQILGEMRSGR</sequence>
<dbReference type="PANTHER" id="PTHR30615:SF8">
    <property type="entry name" value="UPF0047 PROTEIN C4A8.02C"/>
    <property type="match status" value="1"/>
</dbReference>
<name>A0B9P2_METTP</name>
<accession>A0B9P2</accession>
<dbReference type="AlphaFoldDB" id="A0B9P2"/>
<dbReference type="KEGG" id="mtp:Mthe_1649"/>
<proteinExistence type="inferred from homology"/>
<dbReference type="Pfam" id="PF01894">
    <property type="entry name" value="YjbQ"/>
    <property type="match status" value="1"/>
</dbReference>
<evidence type="ECO:0000256" key="1">
    <source>
        <dbReference type="ARBA" id="ARBA00005534"/>
    </source>
</evidence>
<dbReference type="EMBL" id="CP000477">
    <property type="protein sequence ID" value="ABK15416.1"/>
    <property type="molecule type" value="Genomic_DNA"/>
</dbReference>
<dbReference type="NCBIfam" id="TIGR00149">
    <property type="entry name" value="TIGR00149_YjbQ"/>
    <property type="match status" value="1"/>
</dbReference>
<comment type="similarity">
    <text evidence="1">Belongs to the UPF0047 family.</text>
</comment>